<gene>
    <name evidence="3" type="primary">LOC113729026</name>
</gene>
<dbReference type="SUPFAM" id="SSF81901">
    <property type="entry name" value="HCP-like"/>
    <property type="match status" value="1"/>
</dbReference>
<dbReference type="PANTHER" id="PTHR33784">
    <property type="entry name" value="OS05G0482100 PROTEIN"/>
    <property type="match status" value="1"/>
</dbReference>
<dbReference type="AlphaFoldDB" id="A0A6P6W2K5"/>
<evidence type="ECO:0000259" key="1">
    <source>
        <dbReference type="Pfam" id="PF23310"/>
    </source>
</evidence>
<protein>
    <submittedName>
        <fullName evidence="3">F-box protein At1g67623</fullName>
    </submittedName>
</protein>
<reference evidence="3" key="2">
    <citation type="submission" date="2025-08" db="UniProtKB">
        <authorList>
            <consortium name="RefSeq"/>
        </authorList>
    </citation>
    <scope>IDENTIFICATION</scope>
    <source>
        <tissue evidence="3">Leaves</tissue>
    </source>
</reference>
<sequence length="166" mass="18935">MANAGNLQTITSISSLPKELVSEVLARVAVSSSTDLFRAKLCCKVFCEVSEENYIYQRVSLDKFEISPWRKNHKVSMFLDKCRRSKNPEALYRKRVVDYFRGNNPESALECLEEAARSGHDEAAYALGIIFVFGGDELKRKGMTLLSAMKKSRIQKRRVKHCHDNL</sequence>
<dbReference type="GeneID" id="113729026"/>
<dbReference type="SUPFAM" id="SSF81383">
    <property type="entry name" value="F-box domain"/>
    <property type="match status" value="1"/>
</dbReference>
<accession>A0A6P6W2K5</accession>
<organism evidence="2 3">
    <name type="scientific">Coffea arabica</name>
    <name type="common">Arabian coffee</name>
    <dbReference type="NCBI Taxonomy" id="13443"/>
    <lineage>
        <taxon>Eukaryota</taxon>
        <taxon>Viridiplantae</taxon>
        <taxon>Streptophyta</taxon>
        <taxon>Embryophyta</taxon>
        <taxon>Tracheophyta</taxon>
        <taxon>Spermatophyta</taxon>
        <taxon>Magnoliopsida</taxon>
        <taxon>eudicotyledons</taxon>
        <taxon>Gunneridae</taxon>
        <taxon>Pentapetalae</taxon>
        <taxon>asterids</taxon>
        <taxon>lamiids</taxon>
        <taxon>Gentianales</taxon>
        <taxon>Rubiaceae</taxon>
        <taxon>Ixoroideae</taxon>
        <taxon>Gardenieae complex</taxon>
        <taxon>Bertiereae - Coffeeae clade</taxon>
        <taxon>Coffeeae</taxon>
        <taxon>Coffea</taxon>
    </lineage>
</organism>
<dbReference type="Pfam" id="PF23310">
    <property type="entry name" value="TPR_27"/>
    <property type="match status" value="1"/>
</dbReference>
<name>A0A6P6W2K5_COFAR</name>
<evidence type="ECO:0000313" key="2">
    <source>
        <dbReference type="Proteomes" id="UP001652660"/>
    </source>
</evidence>
<dbReference type="Proteomes" id="UP001652660">
    <property type="component" value="Chromosome 2e"/>
</dbReference>
<keyword evidence="2" id="KW-1185">Reference proteome</keyword>
<dbReference type="PANTHER" id="PTHR33784:SF10">
    <property type="entry name" value="F-BOX PROTEIN"/>
    <property type="match status" value="1"/>
</dbReference>
<dbReference type="RefSeq" id="XP_027109155.1">
    <property type="nucleotide sequence ID" value="XM_027253354.2"/>
</dbReference>
<evidence type="ECO:0000313" key="3">
    <source>
        <dbReference type="RefSeq" id="XP_027109155.1"/>
    </source>
</evidence>
<proteinExistence type="predicted"/>
<feature type="domain" description="At2g35280-like TPR" evidence="1">
    <location>
        <begin position="63"/>
        <end position="160"/>
    </location>
</feature>
<dbReference type="InterPro" id="IPR057136">
    <property type="entry name" value="At2g35280_TPR_dom"/>
</dbReference>
<dbReference type="Gene3D" id="1.25.40.10">
    <property type="entry name" value="Tetratricopeptide repeat domain"/>
    <property type="match status" value="1"/>
</dbReference>
<dbReference type="OrthoDB" id="1865546at2759"/>
<dbReference type="InterPro" id="IPR011990">
    <property type="entry name" value="TPR-like_helical_dom_sf"/>
</dbReference>
<reference evidence="2" key="1">
    <citation type="journal article" date="2025" name="Foods">
        <title>Unveiling the Microbial Signatures of Arabica Coffee Cherries: Insights into Ripeness Specific Diversity, Functional Traits, and Implications for Quality and Safety.</title>
        <authorList>
            <consortium name="RefSeq"/>
            <person name="Tenea G.N."/>
            <person name="Cifuentes V."/>
            <person name="Reyes P."/>
            <person name="Cevallos-Vallejos M."/>
        </authorList>
    </citation>
    <scope>NUCLEOTIDE SEQUENCE [LARGE SCALE GENOMIC DNA]</scope>
</reference>
<dbReference type="InterPro" id="IPR036047">
    <property type="entry name" value="F-box-like_dom_sf"/>
</dbReference>
<dbReference type="InterPro" id="IPR040338">
    <property type="entry name" value="At1g67623-like"/>
</dbReference>